<dbReference type="Gene3D" id="3.60.110.10">
    <property type="entry name" value="Carbon-nitrogen hydrolase"/>
    <property type="match status" value="1"/>
</dbReference>
<dbReference type="CDD" id="cd07197">
    <property type="entry name" value="nitrilase"/>
    <property type="match status" value="1"/>
</dbReference>
<reference evidence="4" key="1">
    <citation type="submission" date="2016-11" db="EMBL/GenBank/DDBJ databases">
        <authorList>
            <person name="Varghese N."/>
            <person name="Submissions S."/>
        </authorList>
    </citation>
    <scope>NUCLEOTIDE SEQUENCE [LARGE SCALE GENOMIC DNA]</scope>
    <source>
        <strain evidence="4">DSM 9756</strain>
    </source>
</reference>
<accession>A0A1M4YMN5</accession>
<dbReference type="Pfam" id="PF00795">
    <property type="entry name" value="CN_hydrolase"/>
    <property type="match status" value="1"/>
</dbReference>
<dbReference type="EMBL" id="FQVB01000010">
    <property type="protein sequence ID" value="SHF06762.1"/>
    <property type="molecule type" value="Genomic_DNA"/>
</dbReference>
<evidence type="ECO:0000256" key="1">
    <source>
        <dbReference type="ARBA" id="ARBA00022801"/>
    </source>
</evidence>
<dbReference type="InterPro" id="IPR050345">
    <property type="entry name" value="Aliph_Amidase/BUP"/>
</dbReference>
<dbReference type="InterPro" id="IPR003010">
    <property type="entry name" value="C-N_Hydrolase"/>
</dbReference>
<dbReference type="SUPFAM" id="SSF56317">
    <property type="entry name" value="Carbon-nitrogen hydrolase"/>
    <property type="match status" value="1"/>
</dbReference>
<dbReference type="InterPro" id="IPR036526">
    <property type="entry name" value="C-N_Hydrolase_sf"/>
</dbReference>
<evidence type="ECO:0000313" key="4">
    <source>
        <dbReference type="Proteomes" id="UP000184076"/>
    </source>
</evidence>
<gene>
    <name evidence="3" type="ORF">SAMN02745206_01300</name>
</gene>
<dbReference type="GO" id="GO:0016811">
    <property type="term" value="F:hydrolase activity, acting on carbon-nitrogen (but not peptide) bonds, in linear amides"/>
    <property type="evidence" value="ECO:0007669"/>
    <property type="project" value="TreeGrafter"/>
</dbReference>
<evidence type="ECO:0000259" key="2">
    <source>
        <dbReference type="PROSITE" id="PS50263"/>
    </source>
</evidence>
<sequence>MKDTIRVALIQPKPYPEFDDPRNIAHAMRLLESCRGEQLDVVCFPEYFPYVGEEELSRAARDLNSYIIAGLVEVEGNRAYNTATLFDRQGRLLGRQRKTNLGALERDHLGMSPGDGSFRAFATDFGKIGMPVCIDFWGQPEAARQLTDQGAEIIFNISIFPILRGHWKTGALVRAFDNFLAVVGVNTADYNAKIGGRRYHQRGGGSFVIQPPKLLDKGEFTRWFRSLDSIEDWVQFELDELEQVHIAEVYLASVRRYRRDFWKRFGFQRQ</sequence>
<keyword evidence="4" id="KW-1185">Reference proteome</keyword>
<evidence type="ECO:0000313" key="3">
    <source>
        <dbReference type="EMBL" id="SHF06762.1"/>
    </source>
</evidence>
<protein>
    <submittedName>
        <fullName evidence="3">Carbon-nitrogen hydrolase</fullName>
    </submittedName>
</protein>
<name>A0A1M4YMN5_9BACT</name>
<dbReference type="PANTHER" id="PTHR43674">
    <property type="entry name" value="NITRILASE C965.09-RELATED"/>
    <property type="match status" value="1"/>
</dbReference>
<dbReference type="STRING" id="1121391.SAMN02745206_01300"/>
<dbReference type="OrthoDB" id="9811121at2"/>
<keyword evidence="1 3" id="KW-0378">Hydrolase</keyword>
<dbReference type="Proteomes" id="UP000184076">
    <property type="component" value="Unassembled WGS sequence"/>
</dbReference>
<proteinExistence type="predicted"/>
<dbReference type="RefSeq" id="WP_073038082.1">
    <property type="nucleotide sequence ID" value="NZ_FQVB01000010.1"/>
</dbReference>
<organism evidence="3 4">
    <name type="scientific">Desulfacinum infernum DSM 9756</name>
    <dbReference type="NCBI Taxonomy" id="1121391"/>
    <lineage>
        <taxon>Bacteria</taxon>
        <taxon>Pseudomonadati</taxon>
        <taxon>Thermodesulfobacteriota</taxon>
        <taxon>Syntrophobacteria</taxon>
        <taxon>Syntrophobacterales</taxon>
        <taxon>Syntrophobacteraceae</taxon>
        <taxon>Desulfacinum</taxon>
    </lineage>
</organism>
<dbReference type="PANTHER" id="PTHR43674:SF2">
    <property type="entry name" value="BETA-UREIDOPROPIONASE"/>
    <property type="match status" value="1"/>
</dbReference>
<dbReference type="AlphaFoldDB" id="A0A1M4YMN5"/>
<feature type="domain" description="CN hydrolase" evidence="2">
    <location>
        <begin position="5"/>
        <end position="251"/>
    </location>
</feature>
<dbReference type="PROSITE" id="PS50263">
    <property type="entry name" value="CN_HYDROLASE"/>
    <property type="match status" value="1"/>
</dbReference>